<sequence>MRTAREVVELYNLELWNNRRYDLADEIIADTMIRHEVGESHTLTRAQARKRVEDTCAAFESLTFVLNTVIAGDDGQHVAIVYDSTLTSHDGNEIQIASIEVFKVVDGRITDVWNCGYGQGAWH</sequence>
<accession>A0ABM9M9B5</accession>
<dbReference type="EMBL" id="OY726395">
    <property type="protein sequence ID" value="CAJ1579606.1"/>
    <property type="molecule type" value="Genomic_DNA"/>
</dbReference>
<dbReference type="Pfam" id="PF12680">
    <property type="entry name" value="SnoaL_2"/>
    <property type="match status" value="1"/>
</dbReference>
<evidence type="ECO:0000259" key="1">
    <source>
        <dbReference type="Pfam" id="PF12680"/>
    </source>
</evidence>
<organism evidence="2 3">
    <name type="scientific">[Mycobacterium] wendilense</name>
    <dbReference type="NCBI Taxonomy" id="3064284"/>
    <lineage>
        <taxon>Bacteria</taxon>
        <taxon>Bacillati</taxon>
        <taxon>Actinomycetota</taxon>
        <taxon>Actinomycetes</taxon>
        <taxon>Mycobacteriales</taxon>
        <taxon>Mycobacteriaceae</taxon>
        <taxon>Mycolicibacter</taxon>
    </lineage>
</organism>
<dbReference type="RefSeq" id="WP_316514128.1">
    <property type="nucleotide sequence ID" value="NZ_OY726395.1"/>
</dbReference>
<dbReference type="SUPFAM" id="SSF54427">
    <property type="entry name" value="NTF2-like"/>
    <property type="match status" value="1"/>
</dbReference>
<proteinExistence type="predicted"/>
<evidence type="ECO:0000313" key="3">
    <source>
        <dbReference type="Proteomes" id="UP001190466"/>
    </source>
</evidence>
<evidence type="ECO:0000313" key="2">
    <source>
        <dbReference type="EMBL" id="CAJ1579606.1"/>
    </source>
</evidence>
<dbReference type="Gene3D" id="3.10.450.50">
    <property type="match status" value="1"/>
</dbReference>
<dbReference type="Proteomes" id="UP001190466">
    <property type="component" value="Chromosome"/>
</dbReference>
<reference evidence="2 3" key="1">
    <citation type="submission" date="2023-08" db="EMBL/GenBank/DDBJ databases">
        <authorList>
            <person name="Folkvardsen B D."/>
            <person name="Norman A."/>
        </authorList>
    </citation>
    <scope>NUCLEOTIDE SEQUENCE [LARGE SCALE GENOMIC DNA]</scope>
    <source>
        <strain evidence="2 3">Mu0050</strain>
    </source>
</reference>
<keyword evidence="3" id="KW-1185">Reference proteome</keyword>
<protein>
    <submittedName>
        <fullName evidence="2">Nuclear transport factor 2 family protein</fullName>
    </submittedName>
</protein>
<dbReference type="InterPro" id="IPR032710">
    <property type="entry name" value="NTF2-like_dom_sf"/>
</dbReference>
<dbReference type="InterPro" id="IPR037401">
    <property type="entry name" value="SnoaL-like"/>
</dbReference>
<feature type="domain" description="SnoaL-like" evidence="1">
    <location>
        <begin position="13"/>
        <end position="111"/>
    </location>
</feature>
<gene>
    <name evidence="2" type="ORF">MU0050_000593</name>
</gene>
<name>A0ABM9M9B5_9MYCO</name>